<feature type="region of interest" description="Disordered" evidence="1">
    <location>
        <begin position="103"/>
        <end position="155"/>
    </location>
</feature>
<comment type="caution">
    <text evidence="3">The sequence shown here is derived from an EMBL/GenBank/DDBJ whole genome shotgun (WGS) entry which is preliminary data.</text>
</comment>
<proteinExistence type="predicted"/>
<evidence type="ECO:0000313" key="2">
    <source>
        <dbReference type="EMBL" id="MBO1434393.1"/>
    </source>
</evidence>
<dbReference type="EMBL" id="JAGEPA010000001">
    <property type="protein sequence ID" value="MBO1434393.1"/>
    <property type="molecule type" value="Genomic_DNA"/>
</dbReference>
<evidence type="ECO:0000256" key="1">
    <source>
        <dbReference type="SAM" id="MobiDB-lite"/>
    </source>
</evidence>
<name>A0A939LKB1_9BRAD</name>
<evidence type="ECO:0000313" key="3">
    <source>
        <dbReference type="EMBL" id="NVL08604.1"/>
    </source>
</evidence>
<gene>
    <name evidence="3" type="ORF">HU230_23160</name>
    <name evidence="2" type="ORF">J4P68_34560</name>
</gene>
<dbReference type="AlphaFoldDB" id="A0A939LKB1"/>
<sequence>MRSKFSCKSGIYVPKPGTTFGVEENVTLHSAGVHEPAEARPFPNWTWPRRPPPSTLMPVPTIENELGDPTDTGNHKICRIDQKLAAAVRRREVDFPQVSCRSRTQLNTESRGNRKAGQPVTTHSHPAAPLYRRLQQMSSSRCRTSVGRDAAMAAV</sequence>
<evidence type="ECO:0000313" key="4">
    <source>
        <dbReference type="Proteomes" id="UP000692816"/>
    </source>
</evidence>
<accession>A0A939LKB1</accession>
<dbReference type="Proteomes" id="UP000692816">
    <property type="component" value="Unassembled WGS sequence"/>
</dbReference>
<organism evidence="3">
    <name type="scientific">Bradyrhizobium quebecense</name>
    <dbReference type="NCBI Taxonomy" id="2748629"/>
    <lineage>
        <taxon>Bacteria</taxon>
        <taxon>Pseudomonadati</taxon>
        <taxon>Pseudomonadota</taxon>
        <taxon>Alphaproteobacteria</taxon>
        <taxon>Hyphomicrobiales</taxon>
        <taxon>Nitrobacteraceae</taxon>
        <taxon>Bradyrhizobium</taxon>
    </lineage>
</organism>
<reference evidence="3" key="1">
    <citation type="submission" date="2020-06" db="EMBL/GenBank/DDBJ databases">
        <title>Whole Genome Sequence of Bradyrhizobium sp. Strain 66S1MB.</title>
        <authorList>
            <person name="Bromfield E."/>
            <person name="Cloutier S."/>
        </authorList>
    </citation>
    <scope>NUCLEOTIDE SEQUENCE</scope>
    <source>
        <strain evidence="3">66S1MB</strain>
    </source>
</reference>
<protein>
    <submittedName>
        <fullName evidence="3">Uncharacterized protein</fullName>
    </submittedName>
</protein>
<reference evidence="2" key="2">
    <citation type="journal article" date="2021" name="Int. J. Syst. Evol. Microbiol.">
        <title>Bradyrhizobium septentrionale sp. nov. (sv. septentrionale) and Bradyrhizobium quebecense sp. nov. (sv. septentrionale) associated with legumes native to Canada possess rearranged symbiosis genes and numerous insertion sequences.</title>
        <authorList>
            <person name="Bromfield E.S.P."/>
            <person name="Cloutier S."/>
        </authorList>
    </citation>
    <scope>NUCLEOTIDE SEQUENCE</scope>
    <source>
        <strain evidence="2">12S5</strain>
    </source>
</reference>
<dbReference type="RefSeq" id="WP_176532094.1">
    <property type="nucleotide sequence ID" value="NZ_CP088022.1"/>
</dbReference>
<dbReference type="EMBL" id="JABWSX010000001">
    <property type="protein sequence ID" value="NVL08604.1"/>
    <property type="molecule type" value="Genomic_DNA"/>
</dbReference>
<keyword evidence="4" id="KW-1185">Reference proteome</keyword>
<feature type="region of interest" description="Disordered" evidence="1">
    <location>
        <begin position="44"/>
        <end position="74"/>
    </location>
</feature>